<dbReference type="Pfam" id="PF05402">
    <property type="entry name" value="PqqD"/>
    <property type="match status" value="1"/>
</dbReference>
<dbReference type="InterPro" id="IPR008792">
    <property type="entry name" value="PQQD"/>
</dbReference>
<accession>A0A4D4J715</accession>
<evidence type="ECO:0000313" key="1">
    <source>
        <dbReference type="EMBL" id="GDY30478.1"/>
    </source>
</evidence>
<gene>
    <name evidence="1" type="ORF">GTS_21110</name>
</gene>
<keyword evidence="2" id="KW-1185">Reference proteome</keyword>
<dbReference type="Proteomes" id="UP000298860">
    <property type="component" value="Unassembled WGS sequence"/>
</dbReference>
<dbReference type="InterPro" id="IPR041881">
    <property type="entry name" value="PqqD_sf"/>
</dbReference>
<name>A0A4D4J715_9PSEU</name>
<reference evidence="2" key="1">
    <citation type="submission" date="2019-04" db="EMBL/GenBank/DDBJ databases">
        <title>Draft genome sequence of Pseudonocardiaceae bacterium SL3-2-4.</title>
        <authorList>
            <person name="Ningsih F."/>
            <person name="Yokota A."/>
            <person name="Sakai Y."/>
            <person name="Nanatani K."/>
            <person name="Yabe S."/>
            <person name="Oetari A."/>
            <person name="Sjamsuridzal W."/>
        </authorList>
    </citation>
    <scope>NUCLEOTIDE SEQUENCE [LARGE SCALE GENOMIC DNA]</scope>
    <source>
        <strain evidence="2">SL3-2-4</strain>
    </source>
</reference>
<evidence type="ECO:0000313" key="2">
    <source>
        <dbReference type="Proteomes" id="UP000298860"/>
    </source>
</evidence>
<dbReference type="Gene3D" id="1.10.10.1150">
    <property type="entry name" value="Coenzyme PQQ synthesis protein D (PqqD)"/>
    <property type="match status" value="1"/>
</dbReference>
<evidence type="ECO:0008006" key="3">
    <source>
        <dbReference type="Google" id="ProtNLM"/>
    </source>
</evidence>
<proteinExistence type="predicted"/>
<protein>
    <recommendedName>
        <fullName evidence="3">PqqD family protein</fullName>
    </recommendedName>
</protein>
<sequence length="93" mass="10141">MKGREMRIVAESGVHTTIFDDGALLAVSRNGKVFRANPTAAAMWTAIAESDGDPERAAVSIANHYGIPQERARSDLTSLVGRLHDAQLIRWQP</sequence>
<comment type="caution">
    <text evidence="1">The sequence shown here is derived from an EMBL/GenBank/DDBJ whole genome shotgun (WGS) entry which is preliminary data.</text>
</comment>
<dbReference type="AlphaFoldDB" id="A0A4D4J715"/>
<organism evidence="1 2">
    <name type="scientific">Gandjariella thermophila</name>
    <dbReference type="NCBI Taxonomy" id="1931992"/>
    <lineage>
        <taxon>Bacteria</taxon>
        <taxon>Bacillati</taxon>
        <taxon>Actinomycetota</taxon>
        <taxon>Actinomycetes</taxon>
        <taxon>Pseudonocardiales</taxon>
        <taxon>Pseudonocardiaceae</taxon>
        <taxon>Gandjariella</taxon>
    </lineage>
</organism>
<dbReference type="EMBL" id="BJFL01000007">
    <property type="protein sequence ID" value="GDY30478.1"/>
    <property type="molecule type" value="Genomic_DNA"/>
</dbReference>